<accession>Q01ND1</accession>
<dbReference type="AlphaFoldDB" id="Q01ND1"/>
<dbReference type="EMBL" id="CP000473">
    <property type="protein sequence ID" value="ABJ88839.1"/>
    <property type="molecule type" value="Genomic_DNA"/>
</dbReference>
<keyword evidence="5" id="KW-0472">Membrane</keyword>
<dbReference type="Pfam" id="PF25183">
    <property type="entry name" value="OMP_b-brl_4"/>
    <property type="match status" value="1"/>
</dbReference>
<dbReference type="GO" id="GO:0044718">
    <property type="term" value="P:siderophore transmembrane transport"/>
    <property type="evidence" value="ECO:0007669"/>
    <property type="project" value="TreeGrafter"/>
</dbReference>
<name>Q01ND1_SOLUE</name>
<dbReference type="GO" id="GO:0009279">
    <property type="term" value="C:cell outer membrane"/>
    <property type="evidence" value="ECO:0007669"/>
    <property type="project" value="UniProtKB-SubCell"/>
</dbReference>
<dbReference type="Gene3D" id="2.40.170.20">
    <property type="entry name" value="TonB-dependent receptor, beta-barrel domain"/>
    <property type="match status" value="1"/>
</dbReference>
<dbReference type="InterPro" id="IPR039426">
    <property type="entry name" value="TonB-dep_rcpt-like"/>
</dbReference>
<dbReference type="InParanoid" id="Q01ND1"/>
<evidence type="ECO:0000256" key="1">
    <source>
        <dbReference type="ARBA" id="ARBA00004571"/>
    </source>
</evidence>
<dbReference type="GO" id="GO:0015344">
    <property type="term" value="F:siderophore uptake transmembrane transporter activity"/>
    <property type="evidence" value="ECO:0007669"/>
    <property type="project" value="TreeGrafter"/>
</dbReference>
<dbReference type="InterPro" id="IPR008969">
    <property type="entry name" value="CarboxyPept-like_regulatory"/>
</dbReference>
<feature type="domain" description="TonB-dependent transporter Oar-like beta-barrel" evidence="8">
    <location>
        <begin position="247"/>
        <end position="1109"/>
    </location>
</feature>
<feature type="signal peptide" evidence="7">
    <location>
        <begin position="1"/>
        <end position="31"/>
    </location>
</feature>
<comment type="subcellular location">
    <subcellularLocation>
        <location evidence="1">Cell outer membrane</location>
        <topology evidence="1">Multi-pass membrane protein</topology>
    </subcellularLocation>
</comment>
<organism evidence="9">
    <name type="scientific">Solibacter usitatus (strain Ellin6076)</name>
    <dbReference type="NCBI Taxonomy" id="234267"/>
    <lineage>
        <taxon>Bacteria</taxon>
        <taxon>Pseudomonadati</taxon>
        <taxon>Acidobacteriota</taxon>
        <taxon>Terriglobia</taxon>
        <taxon>Bryobacterales</taxon>
        <taxon>Solibacteraceae</taxon>
        <taxon>Candidatus Solibacter</taxon>
    </lineage>
</organism>
<keyword evidence="3" id="KW-1134">Transmembrane beta strand</keyword>
<dbReference type="PANTHER" id="PTHR30069:SF46">
    <property type="entry name" value="OAR PROTEIN"/>
    <property type="match status" value="1"/>
</dbReference>
<dbReference type="SUPFAM" id="SSF49464">
    <property type="entry name" value="Carboxypeptidase regulatory domain-like"/>
    <property type="match status" value="1"/>
</dbReference>
<keyword evidence="6" id="KW-0998">Cell outer membrane</keyword>
<evidence type="ECO:0000256" key="5">
    <source>
        <dbReference type="ARBA" id="ARBA00023136"/>
    </source>
</evidence>
<dbReference type="InterPro" id="IPR036942">
    <property type="entry name" value="Beta-barrel_TonB_sf"/>
</dbReference>
<dbReference type="Gene3D" id="2.60.40.1120">
    <property type="entry name" value="Carboxypeptidase-like, regulatory domain"/>
    <property type="match status" value="1"/>
</dbReference>
<keyword evidence="2" id="KW-0813">Transport</keyword>
<evidence type="ECO:0000256" key="3">
    <source>
        <dbReference type="ARBA" id="ARBA00022452"/>
    </source>
</evidence>
<evidence type="ECO:0000256" key="2">
    <source>
        <dbReference type="ARBA" id="ARBA00022448"/>
    </source>
</evidence>
<keyword evidence="7" id="KW-0732">Signal</keyword>
<dbReference type="PANTHER" id="PTHR30069">
    <property type="entry name" value="TONB-DEPENDENT OUTER MEMBRANE RECEPTOR"/>
    <property type="match status" value="1"/>
</dbReference>
<proteinExistence type="predicted"/>
<dbReference type="OrthoDB" id="97893at2"/>
<dbReference type="InterPro" id="IPR057601">
    <property type="entry name" value="Oar-like_b-barrel"/>
</dbReference>
<protein>
    <submittedName>
        <fullName evidence="9">Cna B domain protein</fullName>
    </submittedName>
</protein>
<keyword evidence="4" id="KW-0812">Transmembrane</keyword>
<reference evidence="9" key="1">
    <citation type="submission" date="2006-10" db="EMBL/GenBank/DDBJ databases">
        <title>Complete sequence of Solibacter usitatus Ellin6076.</title>
        <authorList>
            <consortium name="US DOE Joint Genome Institute"/>
            <person name="Copeland A."/>
            <person name="Lucas S."/>
            <person name="Lapidus A."/>
            <person name="Barry K."/>
            <person name="Detter J.C."/>
            <person name="Glavina del Rio T."/>
            <person name="Hammon N."/>
            <person name="Israni S."/>
            <person name="Dalin E."/>
            <person name="Tice H."/>
            <person name="Pitluck S."/>
            <person name="Thompson L.S."/>
            <person name="Brettin T."/>
            <person name="Bruce D."/>
            <person name="Han C."/>
            <person name="Tapia R."/>
            <person name="Gilna P."/>
            <person name="Schmutz J."/>
            <person name="Larimer F."/>
            <person name="Land M."/>
            <person name="Hauser L."/>
            <person name="Kyrpides N."/>
            <person name="Mikhailova N."/>
            <person name="Janssen P.H."/>
            <person name="Kuske C.R."/>
            <person name="Richardson P."/>
        </authorList>
    </citation>
    <scope>NUCLEOTIDE SEQUENCE</scope>
    <source>
        <strain evidence="9">Ellin6076</strain>
    </source>
</reference>
<evidence type="ECO:0000259" key="8">
    <source>
        <dbReference type="Pfam" id="PF25183"/>
    </source>
</evidence>
<dbReference type="Pfam" id="PF13620">
    <property type="entry name" value="CarboxypepD_reg"/>
    <property type="match status" value="1"/>
</dbReference>
<sequence length="1116" mass="120655" precursor="true">MLGLRKICVMVALIALLALGAVCAYSQAVNATLLGTITDSSGGVIPNAKVTVTEVNTGVARSGQTNESGNYTFPDLAPGQYAVAVELQGFKKENRKDIALAVNTSTRIDIQLTPGNVTETVEVSGAPPLLQTDRADTGAQLEVVQTASLPLGTNRNYQSLLNLVPGTTRASFQHSQFFNAASSLQTEVNGQMRMGNSYQIEGIDNNERTGLLQIMVPPLEAIQAVDVSTSNYEASLGRASGANTNVILKSGTNEFHGAGYEFLRNSGLNARNFFDASVGHLAYNYFGGNVGGPIKKNKIFFFGDFLRTTDHEANTNLGTMPPSSWRTGNLSSGLTLATPVVVYDPATGNPDGTNRLPFAGNIIPTNRISPIAQKIMNLVPGPNQASSESAPSNNYFALLPYTKDTNSFDVKVDDATSDKGRLSARFSYGRPVTYQAPIFGLAGGWAQSAFQGTSIQKTYSMGVNYNRIFSPTLITELRVGVAHYHNDAHQTDYGSTASTAVGIPGVNVDAWTSGLASININGGFSTPFVGYTASLPWSRAEANISVVNSWTKTIGNHTIKWGGDYRRLRDDLLQTQTVNPRGLFQFDTAQTSLNPGPGGTQPKTGLVNNMASFLLDVPSGGGRDIAAYFPALRANQFFAFVQDKWQVSSKMTLDLGLRWEYYPPATPRFPGGFSNYNPTNNTLELAGIGSIPMNLGMDKNWKYFAPRLGISYRLNNATVIRTGFGVSYTPFPDNTYAYNFPVKQNNQYSTGASSFAPGVTPNGQFFSMASGFPAPQLAVIPSTGIITNPSLSQSDFVIPKHFKNPNVQSWNVSVQRSLPLHFTLDVAYVGNHGVRTAATYNLNVPNSPDQMGKGVNGRPLYQQFQRTADTTVYFVGYSSMYNGLQVKLNRRFTNGLAITTAYTMARGMSFQTGDDGNVWNYIYPRRSYARTDFDRHQTFVQSFVYDLPFGVGKKFLNHGLAAKTIGGWQVNTILTLMTGLPMTFGANGNSLNTPGASQTADQVAEVTKLYGINTPSKGGSPWFSQASFVQPTGVRFGSSGRNTLSGPGFFNLDLSIFKIFNFTERVKMELRGESFSVTNTPQFDRPNTDVSNSNYGYITGTIGGGRGMQLGAKISF</sequence>
<evidence type="ECO:0000256" key="7">
    <source>
        <dbReference type="SAM" id="SignalP"/>
    </source>
</evidence>
<feature type="chain" id="PRO_5004162379" evidence="7">
    <location>
        <begin position="32"/>
        <end position="1116"/>
    </location>
</feature>
<dbReference type="STRING" id="234267.Acid_7945"/>
<gene>
    <name evidence="9" type="ordered locus">Acid_7945</name>
</gene>
<evidence type="ECO:0000256" key="6">
    <source>
        <dbReference type="ARBA" id="ARBA00023237"/>
    </source>
</evidence>
<dbReference type="HOGENOM" id="CLU_006298_0_0_0"/>
<evidence type="ECO:0000313" key="9">
    <source>
        <dbReference type="EMBL" id="ABJ88839.1"/>
    </source>
</evidence>
<evidence type="ECO:0000256" key="4">
    <source>
        <dbReference type="ARBA" id="ARBA00022692"/>
    </source>
</evidence>
<dbReference type="KEGG" id="sus:Acid_7945"/>
<dbReference type="eggNOG" id="COG1629">
    <property type="taxonomic scope" value="Bacteria"/>
</dbReference>
<dbReference type="SUPFAM" id="SSF56935">
    <property type="entry name" value="Porins"/>
    <property type="match status" value="1"/>
</dbReference>